<evidence type="ECO:0000256" key="4">
    <source>
        <dbReference type="ARBA" id="ARBA00023015"/>
    </source>
</evidence>
<evidence type="ECO:0000256" key="1">
    <source>
        <dbReference type="ARBA" id="ARBA00004123"/>
    </source>
</evidence>
<dbReference type="Pfam" id="PF01426">
    <property type="entry name" value="BAH"/>
    <property type="match status" value="1"/>
</dbReference>
<dbReference type="InterPro" id="IPR043151">
    <property type="entry name" value="BAH_sf"/>
</dbReference>
<dbReference type="PROSITE" id="PS51038">
    <property type="entry name" value="BAH"/>
    <property type="match status" value="1"/>
</dbReference>
<evidence type="ECO:0000259" key="11">
    <source>
        <dbReference type="PROSITE" id="PS51038"/>
    </source>
</evidence>
<dbReference type="PANTHER" id="PTHR16062">
    <property type="entry name" value="SWI/SNF-RELATED"/>
    <property type="match status" value="1"/>
</dbReference>
<evidence type="ECO:0000256" key="5">
    <source>
        <dbReference type="ARBA" id="ARBA00023117"/>
    </source>
</evidence>
<evidence type="ECO:0000256" key="7">
    <source>
        <dbReference type="ARBA" id="ARBA00023242"/>
    </source>
</evidence>
<dbReference type="GO" id="GO:0003682">
    <property type="term" value="F:chromatin binding"/>
    <property type="evidence" value="ECO:0007669"/>
    <property type="project" value="InterPro"/>
</dbReference>
<comment type="caution">
    <text evidence="12">The sequence shown here is derived from an EMBL/GenBank/DDBJ whole genome shotgun (WGS) entry which is preliminary data.</text>
</comment>
<evidence type="ECO:0000313" key="13">
    <source>
        <dbReference type="Proteomes" id="UP001212997"/>
    </source>
</evidence>
<evidence type="ECO:0000256" key="9">
    <source>
        <dbReference type="SAM" id="MobiDB-lite"/>
    </source>
</evidence>
<organism evidence="12 13">
    <name type="scientific">Meripilus lineatus</name>
    <dbReference type="NCBI Taxonomy" id="2056292"/>
    <lineage>
        <taxon>Eukaryota</taxon>
        <taxon>Fungi</taxon>
        <taxon>Dikarya</taxon>
        <taxon>Basidiomycota</taxon>
        <taxon>Agaricomycotina</taxon>
        <taxon>Agaricomycetes</taxon>
        <taxon>Polyporales</taxon>
        <taxon>Meripilaceae</taxon>
        <taxon>Meripilus</taxon>
    </lineage>
</organism>
<dbReference type="EMBL" id="JANAWD010000141">
    <property type="protein sequence ID" value="KAJ3485803.1"/>
    <property type="molecule type" value="Genomic_DNA"/>
</dbReference>
<name>A0AAD5V6B9_9APHY</name>
<proteinExistence type="predicted"/>
<dbReference type="InterPro" id="IPR001025">
    <property type="entry name" value="BAH_dom"/>
</dbReference>
<feature type="compositionally biased region" description="Pro residues" evidence="9">
    <location>
        <begin position="122"/>
        <end position="132"/>
    </location>
</feature>
<evidence type="ECO:0000313" key="12">
    <source>
        <dbReference type="EMBL" id="KAJ3485803.1"/>
    </source>
</evidence>
<sequence length="751" mass="83873">MAITQAQKIGIQEVIKLLLDATVPRGKRRLADMFLELVDKDDWPEYYEVSNSLHPIAGVFWFHAPHPSRTAPGDSRAEMFERLYEDLNLVFLNALYYNEEGSQISKDATTLKFKPRSRQPPTSFPPYPPPIPSRYTPALGSPDRHPSPDMDVDVGGTPEPENQAHESARDGESDEIVRQLEKGLPRWEGFAGVGWTQNLSPDRWIEIVQALSEYQDGSGNRPAVSLELIPEEMVIPDLSFNYPLSFALVQNKARAKGYESSAAFDKEMSQLFLKGRRLFEIGTEPYGNILTLQRLYQALTSSNPPAGPPFSTSTFFASLRAGPGTAKPLHAADTDGGVPGVTTFRVSAKDRTFVETVEYKGWSVKLADWLHLSNPDDPSRPIIAQVFKCWVSDETSKKGQPGVTVCWYHRPEQTWHPAQRQFWEREVFKTRSSSFEIIRIIHAHSARTGHFADHPLEDIIEKIACQFTARHVRGRPRPPFWYPGWPLYVCDSRYNDRERVFVKIKNWNSCVPEEVRKSTEFMPIYPFERSVFPRRFSSPFLGPGAKSLKAPGGLGDLVEKTEGEKIEGGGTGRKRPRRAAASGGHKTEHTDRVGQSKGLYVGSGSGAGTNTTQQPPQTPTPQPRAPIVHPRAPTDRSIVTAAGGMAALGNTATIARLPPETAKHFDRDPETNEVLWFAAPPVDIPHPPAPRHSIAYLHYLAKKRKTSEDAQDVVMDGVDSPGERATPQQANKRARLTTTEMINTLLEEYGF</sequence>
<feature type="region of interest" description="Disordered" evidence="9">
    <location>
        <begin position="542"/>
        <end position="627"/>
    </location>
</feature>
<dbReference type="PANTHER" id="PTHR16062:SF21">
    <property type="entry name" value="CHROMATIN STRUCTURE-REMODELING COMPLEX SUBUNIT RSC1-RELATED"/>
    <property type="match status" value="1"/>
</dbReference>
<feature type="domain" description="Bromo" evidence="10">
    <location>
        <begin position="26"/>
        <end position="105"/>
    </location>
</feature>
<evidence type="ECO:0000256" key="8">
    <source>
        <dbReference type="PROSITE-ProRule" id="PRU00035"/>
    </source>
</evidence>
<feature type="compositionally biased region" description="Basic and acidic residues" evidence="9">
    <location>
        <begin position="162"/>
        <end position="174"/>
    </location>
</feature>
<keyword evidence="3" id="KW-0156">Chromatin regulator</keyword>
<feature type="compositionally biased region" description="Basic and acidic residues" evidence="9">
    <location>
        <begin position="557"/>
        <end position="567"/>
    </location>
</feature>
<comment type="subcellular location">
    <subcellularLocation>
        <location evidence="1">Nucleus</location>
    </subcellularLocation>
</comment>
<keyword evidence="2" id="KW-0677">Repeat</keyword>
<dbReference type="Gene3D" id="2.30.30.490">
    <property type="match status" value="1"/>
</dbReference>
<dbReference type="SMART" id="SM00439">
    <property type="entry name" value="BAH"/>
    <property type="match status" value="1"/>
</dbReference>
<dbReference type="Gene3D" id="1.20.920.10">
    <property type="entry name" value="Bromodomain-like"/>
    <property type="match status" value="1"/>
</dbReference>
<reference evidence="12" key="1">
    <citation type="submission" date="2022-07" db="EMBL/GenBank/DDBJ databases">
        <title>Genome Sequence of Physisporinus lineatus.</title>
        <authorList>
            <person name="Buettner E."/>
        </authorList>
    </citation>
    <scope>NUCLEOTIDE SEQUENCE</scope>
    <source>
        <strain evidence="12">VT162</strain>
    </source>
</reference>
<feature type="domain" description="BAH" evidence="11">
    <location>
        <begin position="362"/>
        <end position="505"/>
    </location>
</feature>
<evidence type="ECO:0000256" key="6">
    <source>
        <dbReference type="ARBA" id="ARBA00023163"/>
    </source>
</evidence>
<keyword evidence="6" id="KW-0804">Transcription</keyword>
<evidence type="ECO:0008006" key="14">
    <source>
        <dbReference type="Google" id="ProtNLM"/>
    </source>
</evidence>
<dbReference type="GO" id="GO:0006338">
    <property type="term" value="P:chromatin remodeling"/>
    <property type="evidence" value="ECO:0007669"/>
    <property type="project" value="InterPro"/>
</dbReference>
<feature type="region of interest" description="Disordered" evidence="9">
    <location>
        <begin position="108"/>
        <end position="174"/>
    </location>
</feature>
<evidence type="ECO:0000259" key="10">
    <source>
        <dbReference type="PROSITE" id="PS50014"/>
    </source>
</evidence>
<keyword evidence="13" id="KW-1185">Reference proteome</keyword>
<dbReference type="InterPro" id="IPR001487">
    <property type="entry name" value="Bromodomain"/>
</dbReference>
<dbReference type="PROSITE" id="PS50014">
    <property type="entry name" value="BROMODOMAIN_2"/>
    <property type="match status" value="1"/>
</dbReference>
<evidence type="ECO:0000256" key="3">
    <source>
        <dbReference type="ARBA" id="ARBA00022853"/>
    </source>
</evidence>
<protein>
    <recommendedName>
        <fullName evidence="14">Bromo domain-containing protein</fullName>
    </recommendedName>
</protein>
<dbReference type="CDD" id="cd04717">
    <property type="entry name" value="BAH_polybromo"/>
    <property type="match status" value="1"/>
</dbReference>
<keyword evidence="4" id="KW-0805">Transcription regulation</keyword>
<dbReference type="GO" id="GO:0006368">
    <property type="term" value="P:transcription elongation by RNA polymerase II"/>
    <property type="evidence" value="ECO:0007669"/>
    <property type="project" value="TreeGrafter"/>
</dbReference>
<keyword evidence="7" id="KW-0539">Nucleus</keyword>
<dbReference type="InterPro" id="IPR036427">
    <property type="entry name" value="Bromodomain-like_sf"/>
</dbReference>
<dbReference type="SUPFAM" id="SSF47370">
    <property type="entry name" value="Bromodomain"/>
    <property type="match status" value="1"/>
</dbReference>
<dbReference type="Proteomes" id="UP001212997">
    <property type="component" value="Unassembled WGS sequence"/>
</dbReference>
<keyword evidence="5 8" id="KW-0103">Bromodomain</keyword>
<dbReference type="InterPro" id="IPR037382">
    <property type="entry name" value="Rsc/polybromo"/>
</dbReference>
<feature type="compositionally biased region" description="Basic and acidic residues" evidence="9">
    <location>
        <begin position="585"/>
        <end position="594"/>
    </location>
</feature>
<accession>A0AAD5V6B9</accession>
<gene>
    <name evidence="12" type="ORF">NLI96_g4687</name>
</gene>
<evidence type="ECO:0000256" key="2">
    <source>
        <dbReference type="ARBA" id="ARBA00022737"/>
    </source>
</evidence>
<dbReference type="AlphaFoldDB" id="A0AAD5V6B9"/>
<dbReference type="GO" id="GO:0016586">
    <property type="term" value="C:RSC-type complex"/>
    <property type="evidence" value="ECO:0007669"/>
    <property type="project" value="InterPro"/>
</dbReference>